<dbReference type="RefSeq" id="XP_031022199.1">
    <property type="nucleotide sequence ID" value="XM_031171827.1"/>
</dbReference>
<gene>
    <name evidence="8" type="ORF">SmJEL517_g05901</name>
</gene>
<feature type="domain" description="RNA polymerase Rpb4/RPC9 core" evidence="7">
    <location>
        <begin position="12"/>
        <end position="134"/>
    </location>
</feature>
<dbReference type="InterPro" id="IPR006590">
    <property type="entry name" value="RNA_pol_Rpb4/RPC9_core"/>
</dbReference>
<dbReference type="GO" id="GO:0005666">
    <property type="term" value="C:RNA polymerase III complex"/>
    <property type="evidence" value="ECO:0007669"/>
    <property type="project" value="InterPro"/>
</dbReference>
<evidence type="ECO:0000256" key="3">
    <source>
        <dbReference type="ARBA" id="ARBA00016672"/>
    </source>
</evidence>
<evidence type="ECO:0000313" key="9">
    <source>
        <dbReference type="Proteomes" id="UP000319731"/>
    </source>
</evidence>
<dbReference type="GeneID" id="42007124"/>
<sequence>MYHQRDVNLKGMEIEESTDCLLSDFEVLELLKKTRAHRNIAPEFADLNTVETEVLKYLENKPAASQTHEDVDKFMNSPITSKFELTEAEVLQLLNWRPTSTLELVLYVSDLETRFTAEQQQEMLKLIKELLPPPPAPEE</sequence>
<evidence type="ECO:0000256" key="1">
    <source>
        <dbReference type="ARBA" id="ARBA00004123"/>
    </source>
</evidence>
<dbReference type="AlphaFoldDB" id="A0A507BIM8"/>
<evidence type="ECO:0000256" key="4">
    <source>
        <dbReference type="ARBA" id="ARBA00022478"/>
    </source>
</evidence>
<reference evidence="8 9" key="1">
    <citation type="journal article" date="2019" name="Sci. Rep.">
        <title>Comparative genomics of chytrid fungi reveal insights into the obligate biotrophic and pathogenic lifestyle of Synchytrium endobioticum.</title>
        <authorList>
            <person name="van de Vossenberg B.T.L.H."/>
            <person name="Warris S."/>
            <person name="Nguyen H.D.T."/>
            <person name="van Gent-Pelzer M.P.E."/>
            <person name="Joly D.L."/>
            <person name="van de Geest H.C."/>
            <person name="Bonants P.J.M."/>
            <person name="Smith D.S."/>
            <person name="Levesque C.A."/>
            <person name="van der Lee T.A.J."/>
        </authorList>
    </citation>
    <scope>NUCLEOTIDE SEQUENCE [LARGE SCALE GENOMIC DNA]</scope>
    <source>
        <strain evidence="8 9">JEL517</strain>
    </source>
</reference>
<dbReference type="InterPro" id="IPR005574">
    <property type="entry name" value="Rpb4/RPC9"/>
</dbReference>
<dbReference type="Pfam" id="PF03874">
    <property type="entry name" value="RNA_pol_Rpb4"/>
    <property type="match status" value="1"/>
</dbReference>
<name>A0A507BIM8_9FUNG</name>
<dbReference type="InterPro" id="IPR038846">
    <property type="entry name" value="RPC9"/>
</dbReference>
<comment type="caution">
    <text evidence="8">The sequence shown here is derived from an EMBL/GenBank/DDBJ whole genome shotgun (WGS) entry which is preliminary data.</text>
</comment>
<dbReference type="SUPFAM" id="SSF47819">
    <property type="entry name" value="HRDC-like"/>
    <property type="match status" value="1"/>
</dbReference>
<dbReference type="Proteomes" id="UP000319731">
    <property type="component" value="Unassembled WGS sequence"/>
</dbReference>
<proteinExistence type="inferred from homology"/>
<keyword evidence="6" id="KW-0539">Nucleus</keyword>
<keyword evidence="4" id="KW-0240">DNA-directed RNA polymerase</keyword>
<dbReference type="GO" id="GO:0006384">
    <property type="term" value="P:transcription initiation at RNA polymerase III promoter"/>
    <property type="evidence" value="ECO:0007669"/>
    <property type="project" value="InterPro"/>
</dbReference>
<evidence type="ECO:0000256" key="6">
    <source>
        <dbReference type="ARBA" id="ARBA00023242"/>
    </source>
</evidence>
<evidence type="ECO:0000313" key="8">
    <source>
        <dbReference type="EMBL" id="TPX30560.1"/>
    </source>
</evidence>
<dbReference type="SMART" id="SM00657">
    <property type="entry name" value="RPOL4c"/>
    <property type="match status" value="1"/>
</dbReference>
<protein>
    <recommendedName>
        <fullName evidence="3">DNA-directed RNA polymerase III subunit RPC9</fullName>
    </recommendedName>
</protein>
<dbReference type="InterPro" id="IPR010997">
    <property type="entry name" value="HRDC-like_sf"/>
</dbReference>
<evidence type="ECO:0000259" key="7">
    <source>
        <dbReference type="SMART" id="SM00657"/>
    </source>
</evidence>
<comment type="subcellular location">
    <subcellularLocation>
        <location evidence="1">Nucleus</location>
    </subcellularLocation>
</comment>
<evidence type="ECO:0000256" key="5">
    <source>
        <dbReference type="ARBA" id="ARBA00023163"/>
    </source>
</evidence>
<accession>A0A507BIM8</accession>
<keyword evidence="5" id="KW-0804">Transcription</keyword>
<dbReference type="EMBL" id="QEAO01000064">
    <property type="protein sequence ID" value="TPX30560.1"/>
    <property type="molecule type" value="Genomic_DNA"/>
</dbReference>
<dbReference type="STRING" id="1806994.A0A507BIM8"/>
<organism evidence="8 9">
    <name type="scientific">Synchytrium microbalum</name>
    <dbReference type="NCBI Taxonomy" id="1806994"/>
    <lineage>
        <taxon>Eukaryota</taxon>
        <taxon>Fungi</taxon>
        <taxon>Fungi incertae sedis</taxon>
        <taxon>Chytridiomycota</taxon>
        <taxon>Chytridiomycota incertae sedis</taxon>
        <taxon>Chytridiomycetes</taxon>
        <taxon>Synchytriales</taxon>
        <taxon>Synchytriaceae</taxon>
        <taxon>Synchytrium</taxon>
    </lineage>
</organism>
<dbReference type="PANTHER" id="PTHR15561">
    <property type="entry name" value="CALCITONIN GENE-RELATED PEPTIDE-RECEPTOR COMPONENT PROTEIN"/>
    <property type="match status" value="1"/>
</dbReference>
<dbReference type="GO" id="GO:0000166">
    <property type="term" value="F:nucleotide binding"/>
    <property type="evidence" value="ECO:0007669"/>
    <property type="project" value="InterPro"/>
</dbReference>
<dbReference type="InterPro" id="IPR038324">
    <property type="entry name" value="Rpb4/RPC9_sf"/>
</dbReference>
<dbReference type="OrthoDB" id="1746530at2759"/>
<comment type="similarity">
    <text evidence="2">Belongs to the eukaryotic RPC9 RNA polymerase subunit family.</text>
</comment>
<keyword evidence="9" id="KW-1185">Reference proteome</keyword>
<evidence type="ECO:0000256" key="2">
    <source>
        <dbReference type="ARBA" id="ARBA00006898"/>
    </source>
</evidence>
<dbReference type="Gene3D" id="1.20.1250.40">
    <property type="match status" value="1"/>
</dbReference>
<dbReference type="PANTHER" id="PTHR15561:SF0">
    <property type="entry name" value="DNA-DIRECTED RNA POLYMERASE III SUBUNIT RPC9"/>
    <property type="match status" value="1"/>
</dbReference>